<proteinExistence type="predicted"/>
<reference evidence="1" key="1">
    <citation type="journal article" date="2021" name="Proc. Natl. Acad. Sci. U.S.A.">
        <title>A Catalog of Tens of Thousands of Viruses from Human Metagenomes Reveals Hidden Associations with Chronic Diseases.</title>
        <authorList>
            <person name="Tisza M.J."/>
            <person name="Buck C.B."/>
        </authorList>
    </citation>
    <scope>NUCLEOTIDE SEQUENCE</scope>
    <source>
        <strain evidence="1">CtZgq1</strain>
    </source>
</reference>
<sequence>MNYVLDLPIVSAIQYDGSIESKVEIENLLNDISVIIESSKGKCLLLQCPQNLNVTFMQIGDFIFEEPITKNIIVMKCEEFEKIASRV</sequence>
<protein>
    <submittedName>
        <fullName evidence="1">Uncharacterized protein</fullName>
    </submittedName>
</protein>
<accession>A0A8S5LXL4</accession>
<name>A0A8S5LXL4_9CAUD</name>
<evidence type="ECO:0000313" key="1">
    <source>
        <dbReference type="EMBL" id="DAD74640.1"/>
    </source>
</evidence>
<organism evidence="1">
    <name type="scientific">Myoviridae sp. ctZgq1</name>
    <dbReference type="NCBI Taxonomy" id="2826666"/>
    <lineage>
        <taxon>Viruses</taxon>
        <taxon>Duplodnaviria</taxon>
        <taxon>Heunggongvirae</taxon>
        <taxon>Uroviricota</taxon>
        <taxon>Caudoviricetes</taxon>
    </lineage>
</organism>
<dbReference type="EMBL" id="BK014762">
    <property type="protein sequence ID" value="DAD74640.1"/>
    <property type="molecule type" value="Genomic_DNA"/>
</dbReference>